<dbReference type="EMBL" id="JAPDFW010000066">
    <property type="protein sequence ID" value="KAJ5075228.1"/>
    <property type="molecule type" value="Genomic_DNA"/>
</dbReference>
<gene>
    <name evidence="1" type="ORF">M0811_07581</name>
</gene>
<comment type="caution">
    <text evidence="1">The sequence shown here is derived from an EMBL/GenBank/DDBJ whole genome shotgun (WGS) entry which is preliminary data.</text>
</comment>
<evidence type="ECO:0000313" key="1">
    <source>
        <dbReference type="EMBL" id="KAJ5075228.1"/>
    </source>
</evidence>
<proteinExistence type="predicted"/>
<dbReference type="Proteomes" id="UP001149090">
    <property type="component" value="Unassembled WGS sequence"/>
</dbReference>
<keyword evidence="2" id="KW-1185">Reference proteome</keyword>
<accession>A0A9Q0LLX0</accession>
<dbReference type="OrthoDB" id="287677at2759"/>
<protein>
    <submittedName>
        <fullName evidence="1">Uncharacterized protein</fullName>
    </submittedName>
</protein>
<name>A0A9Q0LLX0_ANAIG</name>
<dbReference type="AlphaFoldDB" id="A0A9Q0LLX0"/>
<reference evidence="1" key="1">
    <citation type="submission" date="2022-10" db="EMBL/GenBank/DDBJ databases">
        <title>Novel sulphate-reducing endosymbionts in the free-living metamonad Anaeramoeba.</title>
        <authorList>
            <person name="Jerlstrom-Hultqvist J."/>
            <person name="Cepicka I."/>
            <person name="Gallot-Lavallee L."/>
            <person name="Salas-Leiva D."/>
            <person name="Curtis B.A."/>
            <person name="Zahonova K."/>
            <person name="Pipaliya S."/>
            <person name="Dacks J."/>
            <person name="Roger A.J."/>
        </authorList>
    </citation>
    <scope>NUCLEOTIDE SEQUENCE</scope>
    <source>
        <strain evidence="1">BMAN</strain>
    </source>
</reference>
<sequence>MEKTKPQLFHNEKKTISLNSGFIREINIIDQYSEIFKPLIKKYNTTISICGFIAPAVAFWIFDNLQTFPYLIDVNSVKRLIFSLLDPDNLVPYVEDAMKFIQNDRENYVKTHSNEFSTEKEKENYLRDWVANYEISDYIKYKANPNVIFSRFIERDFGPFSKLNHEEKRRLEEEVPFRKYKFFLDSPNPKKGEQNILQNPEEWLNENIKNENITKNENDSQIDWKSNKIIITDSTGHFTVSLPLILLQNQKKTNTLLVLNSLNYAVYSSQPLFKHLFELWFEGKIPPLYNSNQI</sequence>
<evidence type="ECO:0000313" key="2">
    <source>
        <dbReference type="Proteomes" id="UP001149090"/>
    </source>
</evidence>
<organism evidence="1 2">
    <name type="scientific">Anaeramoeba ignava</name>
    <name type="common">Anaerobic marine amoeba</name>
    <dbReference type="NCBI Taxonomy" id="1746090"/>
    <lineage>
        <taxon>Eukaryota</taxon>
        <taxon>Metamonada</taxon>
        <taxon>Anaeramoebidae</taxon>
        <taxon>Anaeramoeba</taxon>
    </lineage>
</organism>